<gene>
    <name evidence="2" type="ORF">O6P43_016847</name>
</gene>
<dbReference type="AlphaFoldDB" id="A0AAD7PNR0"/>
<evidence type="ECO:0000256" key="1">
    <source>
        <dbReference type="SAM" id="MobiDB-lite"/>
    </source>
</evidence>
<proteinExistence type="predicted"/>
<evidence type="ECO:0000313" key="2">
    <source>
        <dbReference type="EMBL" id="KAJ7961514.1"/>
    </source>
</evidence>
<organism evidence="2 3">
    <name type="scientific">Quillaja saponaria</name>
    <name type="common">Soap bark tree</name>
    <dbReference type="NCBI Taxonomy" id="32244"/>
    <lineage>
        <taxon>Eukaryota</taxon>
        <taxon>Viridiplantae</taxon>
        <taxon>Streptophyta</taxon>
        <taxon>Embryophyta</taxon>
        <taxon>Tracheophyta</taxon>
        <taxon>Spermatophyta</taxon>
        <taxon>Magnoliopsida</taxon>
        <taxon>eudicotyledons</taxon>
        <taxon>Gunneridae</taxon>
        <taxon>Pentapetalae</taxon>
        <taxon>rosids</taxon>
        <taxon>fabids</taxon>
        <taxon>Fabales</taxon>
        <taxon>Quillajaceae</taxon>
        <taxon>Quillaja</taxon>
    </lineage>
</organism>
<dbReference type="EMBL" id="JARAOO010000007">
    <property type="protein sequence ID" value="KAJ7961514.1"/>
    <property type="molecule type" value="Genomic_DNA"/>
</dbReference>
<reference evidence="2" key="1">
    <citation type="journal article" date="2023" name="Science">
        <title>Elucidation of the pathway for biosynthesis of saponin adjuvants from the soapbark tree.</title>
        <authorList>
            <person name="Reed J."/>
            <person name="Orme A."/>
            <person name="El-Demerdash A."/>
            <person name="Owen C."/>
            <person name="Martin L.B.B."/>
            <person name="Misra R.C."/>
            <person name="Kikuchi S."/>
            <person name="Rejzek M."/>
            <person name="Martin A.C."/>
            <person name="Harkess A."/>
            <person name="Leebens-Mack J."/>
            <person name="Louveau T."/>
            <person name="Stephenson M.J."/>
            <person name="Osbourn A."/>
        </authorList>
    </citation>
    <scope>NUCLEOTIDE SEQUENCE</scope>
    <source>
        <strain evidence="2">S10</strain>
    </source>
</reference>
<dbReference type="Proteomes" id="UP001163823">
    <property type="component" value="Chromosome 7"/>
</dbReference>
<dbReference type="KEGG" id="qsa:O6P43_016847"/>
<sequence length="81" mass="9166">MKLRTEKEKRSEMLKMDQKSISMQSIYMVHPAVRDQNAVIPVQYSTDNQNDSLPRSPPNCYSQGDATTYSIFQAPAPSLSN</sequence>
<keyword evidence="3" id="KW-1185">Reference proteome</keyword>
<name>A0AAD7PNR0_QUISA</name>
<accession>A0AAD7PNR0</accession>
<evidence type="ECO:0000313" key="3">
    <source>
        <dbReference type="Proteomes" id="UP001163823"/>
    </source>
</evidence>
<comment type="caution">
    <text evidence="2">The sequence shown here is derived from an EMBL/GenBank/DDBJ whole genome shotgun (WGS) entry which is preliminary data.</text>
</comment>
<feature type="region of interest" description="Disordered" evidence="1">
    <location>
        <begin position="46"/>
        <end position="65"/>
    </location>
</feature>
<protein>
    <submittedName>
        <fullName evidence="2">Uncharacterized protein</fullName>
    </submittedName>
</protein>